<dbReference type="PANTHER" id="PTHR11922:SF2">
    <property type="entry name" value="GMP SYNTHASE [GLUTAMINE-HYDROLYZING]"/>
    <property type="match status" value="1"/>
</dbReference>
<feature type="domain" description="Glutamine amidotransferase" evidence="6">
    <location>
        <begin position="11"/>
        <end position="149"/>
    </location>
</feature>
<dbReference type="InterPro" id="IPR017926">
    <property type="entry name" value="GATASE"/>
</dbReference>
<dbReference type="GO" id="GO:0005829">
    <property type="term" value="C:cytosol"/>
    <property type="evidence" value="ECO:0007669"/>
    <property type="project" value="TreeGrafter"/>
</dbReference>
<protein>
    <recommendedName>
        <fullName evidence="6">Glutamine amidotransferase domain-containing protein</fullName>
    </recommendedName>
</protein>
<dbReference type="PROSITE" id="PS51273">
    <property type="entry name" value="GATASE_TYPE_1"/>
    <property type="match status" value="1"/>
</dbReference>
<organism evidence="7">
    <name type="scientific">viral metagenome</name>
    <dbReference type="NCBI Taxonomy" id="1070528"/>
    <lineage>
        <taxon>unclassified sequences</taxon>
        <taxon>metagenomes</taxon>
        <taxon>organismal metagenomes</taxon>
    </lineage>
</organism>
<dbReference type="EMBL" id="MN740526">
    <property type="protein sequence ID" value="QHU31349.1"/>
    <property type="molecule type" value="Genomic_DNA"/>
</dbReference>
<keyword evidence="4" id="KW-0658">Purine biosynthesis</keyword>
<dbReference type="GO" id="GO:0005524">
    <property type="term" value="F:ATP binding"/>
    <property type="evidence" value="ECO:0007669"/>
    <property type="project" value="UniProtKB-KW"/>
</dbReference>
<proteinExistence type="predicted"/>
<sequence length="178" mass="20610">MFIDGLKGNKVIFKKWDDVKGIRDVLKRKRIDGIIISGSDYFVDGKEHSVIDESVLKSNLPILGVCYGFQSLIHTLGKPSYIKRNKSGYMGYTSSFSITKPFPVQKRKFLFHHRNYIVKVPKGFKIHKKIGTKIIIAYNKKKNILGVQFYLYKYKKTVRLFLDAWISNCVVSKIRSKP</sequence>
<dbReference type="GO" id="GO:0003921">
    <property type="term" value="F:GMP synthase activity"/>
    <property type="evidence" value="ECO:0007669"/>
    <property type="project" value="TreeGrafter"/>
</dbReference>
<keyword evidence="3" id="KW-0332">GMP biosynthesis</keyword>
<name>A0A6C0LK96_9ZZZZ</name>
<dbReference type="InterPro" id="IPR029062">
    <property type="entry name" value="Class_I_gatase-like"/>
</dbReference>
<dbReference type="Gene3D" id="3.40.50.880">
    <property type="match status" value="1"/>
</dbReference>
<evidence type="ECO:0000313" key="7">
    <source>
        <dbReference type="EMBL" id="QHU31349.1"/>
    </source>
</evidence>
<keyword evidence="2" id="KW-0547">Nucleotide-binding</keyword>
<dbReference type="PANTHER" id="PTHR11922">
    <property type="entry name" value="GMP SYNTHASE-RELATED"/>
    <property type="match status" value="1"/>
</dbReference>
<evidence type="ECO:0000256" key="4">
    <source>
        <dbReference type="ARBA" id="ARBA00022755"/>
    </source>
</evidence>
<keyword evidence="5" id="KW-0067">ATP-binding</keyword>
<dbReference type="SUPFAM" id="SSF52317">
    <property type="entry name" value="Class I glutamine amidotransferase-like"/>
    <property type="match status" value="1"/>
</dbReference>
<reference evidence="7" key="1">
    <citation type="journal article" date="2020" name="Nature">
        <title>Giant virus diversity and host interactions through global metagenomics.</title>
        <authorList>
            <person name="Schulz F."/>
            <person name="Roux S."/>
            <person name="Paez-Espino D."/>
            <person name="Jungbluth S."/>
            <person name="Walsh D.A."/>
            <person name="Denef V.J."/>
            <person name="McMahon K.D."/>
            <person name="Konstantinidis K.T."/>
            <person name="Eloe-Fadrosh E.A."/>
            <person name="Kyrpides N.C."/>
            <person name="Woyke T."/>
        </authorList>
    </citation>
    <scope>NUCLEOTIDE SEQUENCE</scope>
    <source>
        <strain evidence="7">GVMAG-M-3300027963-21</strain>
    </source>
</reference>
<evidence type="ECO:0000256" key="5">
    <source>
        <dbReference type="ARBA" id="ARBA00022840"/>
    </source>
</evidence>
<keyword evidence="1" id="KW-0436">Ligase</keyword>
<dbReference type="Pfam" id="PF00117">
    <property type="entry name" value="GATase"/>
    <property type="match status" value="1"/>
</dbReference>
<evidence type="ECO:0000256" key="1">
    <source>
        <dbReference type="ARBA" id="ARBA00022598"/>
    </source>
</evidence>
<evidence type="ECO:0000256" key="2">
    <source>
        <dbReference type="ARBA" id="ARBA00022741"/>
    </source>
</evidence>
<dbReference type="AlphaFoldDB" id="A0A6C0LK96"/>
<accession>A0A6C0LK96</accession>
<evidence type="ECO:0000256" key="3">
    <source>
        <dbReference type="ARBA" id="ARBA00022749"/>
    </source>
</evidence>
<evidence type="ECO:0000259" key="6">
    <source>
        <dbReference type="Pfam" id="PF00117"/>
    </source>
</evidence>